<sequence length="94" mass="10462">MQLLNEQEKVEVEEEEEDVMAPGTRHRGVRRISGDRVDFTIGLRADTPGDSNDSALNLIPPNRSASFTLRYSNIHGINSTNLSSVEQHFGTSHL</sequence>
<proteinExistence type="predicted"/>
<organism evidence="2 3">
    <name type="scientific">Halocaridina rubra</name>
    <name type="common">Hawaiian red shrimp</name>
    <dbReference type="NCBI Taxonomy" id="373956"/>
    <lineage>
        <taxon>Eukaryota</taxon>
        <taxon>Metazoa</taxon>
        <taxon>Ecdysozoa</taxon>
        <taxon>Arthropoda</taxon>
        <taxon>Crustacea</taxon>
        <taxon>Multicrustacea</taxon>
        <taxon>Malacostraca</taxon>
        <taxon>Eumalacostraca</taxon>
        <taxon>Eucarida</taxon>
        <taxon>Decapoda</taxon>
        <taxon>Pleocyemata</taxon>
        <taxon>Caridea</taxon>
        <taxon>Atyoidea</taxon>
        <taxon>Atyidae</taxon>
        <taxon>Halocaridina</taxon>
    </lineage>
</organism>
<reference evidence="2 3" key="1">
    <citation type="submission" date="2023-11" db="EMBL/GenBank/DDBJ databases">
        <title>Halocaridina rubra genome assembly.</title>
        <authorList>
            <person name="Smith C."/>
        </authorList>
    </citation>
    <scope>NUCLEOTIDE SEQUENCE [LARGE SCALE GENOMIC DNA]</scope>
    <source>
        <strain evidence="2">EP-1</strain>
        <tissue evidence="2">Whole</tissue>
    </source>
</reference>
<name>A0AAN8XTI1_HALRR</name>
<feature type="non-terminal residue" evidence="2">
    <location>
        <position position="94"/>
    </location>
</feature>
<dbReference type="EMBL" id="JAXCGZ010002391">
    <property type="protein sequence ID" value="KAK7083960.1"/>
    <property type="molecule type" value="Genomic_DNA"/>
</dbReference>
<comment type="caution">
    <text evidence="2">The sequence shown here is derived from an EMBL/GenBank/DDBJ whole genome shotgun (WGS) entry which is preliminary data.</text>
</comment>
<dbReference type="AlphaFoldDB" id="A0AAN8XTI1"/>
<keyword evidence="3" id="KW-1185">Reference proteome</keyword>
<feature type="region of interest" description="Disordered" evidence="1">
    <location>
        <begin position="1"/>
        <end position="26"/>
    </location>
</feature>
<gene>
    <name evidence="2" type="ORF">SK128_021236</name>
</gene>
<dbReference type="Proteomes" id="UP001381693">
    <property type="component" value="Unassembled WGS sequence"/>
</dbReference>
<protein>
    <submittedName>
        <fullName evidence="2">Uncharacterized protein</fullName>
    </submittedName>
</protein>
<evidence type="ECO:0000256" key="1">
    <source>
        <dbReference type="SAM" id="MobiDB-lite"/>
    </source>
</evidence>
<evidence type="ECO:0000313" key="2">
    <source>
        <dbReference type="EMBL" id="KAK7083960.1"/>
    </source>
</evidence>
<feature type="compositionally biased region" description="Basic and acidic residues" evidence="1">
    <location>
        <begin position="1"/>
        <end position="10"/>
    </location>
</feature>
<accession>A0AAN8XTI1</accession>
<evidence type="ECO:0000313" key="3">
    <source>
        <dbReference type="Proteomes" id="UP001381693"/>
    </source>
</evidence>